<protein>
    <submittedName>
        <fullName evidence="1">Uncharacterized protein</fullName>
    </submittedName>
</protein>
<evidence type="ECO:0000313" key="2">
    <source>
        <dbReference type="Proteomes" id="UP000015241"/>
    </source>
</evidence>
<sequence length="207" mass="24090">MNAAQGQEATLIPALFALNLSALKKPTKRFDQLPIGLNQRSPTYSVPFRGQDGEPGVPLYKFLESWNCKISVDGLQKESEDARYCVDLHKPLGSDFDKKTKYFNILAKLEWPGYESSGDFLCDCGTRTTRYQIGSEFARVWRNYMGECMDVVFRRTTQESYPNPVVDGIEFKRIYLSELYFDDEREWEARLWVELPDHLKNLDFLRM</sequence>
<dbReference type="AlphaFoldDB" id="S8EZL9"/>
<organism evidence="1 2">
    <name type="scientific">Fomitopsis schrenkii</name>
    <name type="common">Brown rot fungus</name>
    <dbReference type="NCBI Taxonomy" id="2126942"/>
    <lineage>
        <taxon>Eukaryota</taxon>
        <taxon>Fungi</taxon>
        <taxon>Dikarya</taxon>
        <taxon>Basidiomycota</taxon>
        <taxon>Agaricomycotina</taxon>
        <taxon>Agaricomycetes</taxon>
        <taxon>Polyporales</taxon>
        <taxon>Fomitopsis</taxon>
    </lineage>
</organism>
<keyword evidence="2" id="KW-1185">Reference proteome</keyword>
<dbReference type="EMBL" id="KE504215">
    <property type="protein sequence ID" value="EPS95085.1"/>
    <property type="molecule type" value="Genomic_DNA"/>
</dbReference>
<dbReference type="InParanoid" id="S8EZL9"/>
<proteinExistence type="predicted"/>
<evidence type="ECO:0000313" key="1">
    <source>
        <dbReference type="EMBL" id="EPS95085.1"/>
    </source>
</evidence>
<name>S8EZL9_FOMSC</name>
<dbReference type="OrthoDB" id="2775607at2759"/>
<reference evidence="1 2" key="1">
    <citation type="journal article" date="2012" name="Science">
        <title>The Paleozoic origin of enzymatic lignin decomposition reconstructed from 31 fungal genomes.</title>
        <authorList>
            <person name="Floudas D."/>
            <person name="Binder M."/>
            <person name="Riley R."/>
            <person name="Barry K."/>
            <person name="Blanchette R.A."/>
            <person name="Henrissat B."/>
            <person name="Martinez A.T."/>
            <person name="Otillar R."/>
            <person name="Spatafora J.W."/>
            <person name="Yadav J.S."/>
            <person name="Aerts A."/>
            <person name="Benoit I."/>
            <person name="Boyd A."/>
            <person name="Carlson A."/>
            <person name="Copeland A."/>
            <person name="Coutinho P.M."/>
            <person name="de Vries R.P."/>
            <person name="Ferreira P."/>
            <person name="Findley K."/>
            <person name="Foster B."/>
            <person name="Gaskell J."/>
            <person name="Glotzer D."/>
            <person name="Gorecki P."/>
            <person name="Heitman J."/>
            <person name="Hesse C."/>
            <person name="Hori C."/>
            <person name="Igarashi K."/>
            <person name="Jurgens J.A."/>
            <person name="Kallen N."/>
            <person name="Kersten P."/>
            <person name="Kohler A."/>
            <person name="Kuees U."/>
            <person name="Kumar T.K.A."/>
            <person name="Kuo A."/>
            <person name="LaButti K."/>
            <person name="Larrondo L.F."/>
            <person name="Lindquist E."/>
            <person name="Ling A."/>
            <person name="Lombard V."/>
            <person name="Lucas S."/>
            <person name="Lundell T."/>
            <person name="Martin R."/>
            <person name="McLaughlin D.J."/>
            <person name="Morgenstern I."/>
            <person name="Morin E."/>
            <person name="Murat C."/>
            <person name="Nagy L.G."/>
            <person name="Nolan M."/>
            <person name="Ohm R.A."/>
            <person name="Patyshakuliyeva A."/>
            <person name="Rokas A."/>
            <person name="Ruiz-Duenas F.J."/>
            <person name="Sabat G."/>
            <person name="Salamov A."/>
            <person name="Samejima M."/>
            <person name="Schmutz J."/>
            <person name="Slot J.C."/>
            <person name="St John F."/>
            <person name="Stenlid J."/>
            <person name="Sun H."/>
            <person name="Sun S."/>
            <person name="Syed K."/>
            <person name="Tsang A."/>
            <person name="Wiebenga A."/>
            <person name="Young D."/>
            <person name="Pisabarro A."/>
            <person name="Eastwood D.C."/>
            <person name="Martin F."/>
            <person name="Cullen D."/>
            <person name="Grigoriev I.V."/>
            <person name="Hibbett D.S."/>
        </authorList>
    </citation>
    <scope>NUCLEOTIDE SEQUENCE</scope>
    <source>
        <strain evidence="2">FP-58527</strain>
    </source>
</reference>
<accession>S8EZL9</accession>
<gene>
    <name evidence="1" type="ORF">FOMPIDRAFT_110576</name>
</gene>
<dbReference type="Proteomes" id="UP000015241">
    <property type="component" value="Unassembled WGS sequence"/>
</dbReference>
<dbReference type="HOGENOM" id="CLU_1586516_0_0_1"/>